<evidence type="ECO:0000256" key="1">
    <source>
        <dbReference type="SAM" id="Phobius"/>
    </source>
</evidence>
<dbReference type="RefSeq" id="WP_162662228.1">
    <property type="nucleotide sequence ID" value="NZ_CP048020.1"/>
</dbReference>
<accession>A0A6P1XXY7</accession>
<keyword evidence="1" id="KW-1133">Transmembrane helix</keyword>
<gene>
    <name evidence="2" type="ORF">GWP43_01790</name>
</gene>
<dbReference type="KEGG" id="trz:GWP43_01790"/>
<sequence>MTDAAKHLLKKYAALAGIVLVFLASFFGLSYLRKKADALCLTAAAEKLCRAYPGFKGQQIIILGQDNSRLSGLPFRAVLSATYSGHEALVFMLPITGKYGVYPAVFFYERSSGCVFCGLAGVDALPEQAESYGITQSAIAIHRNKIGTLMKKQER</sequence>
<evidence type="ECO:0000313" key="2">
    <source>
        <dbReference type="EMBL" id="QHX42386.1"/>
    </source>
</evidence>
<dbReference type="EMBL" id="CP048020">
    <property type="protein sequence ID" value="QHX42386.1"/>
    <property type="molecule type" value="Genomic_DNA"/>
</dbReference>
<evidence type="ECO:0000313" key="3">
    <source>
        <dbReference type="Proteomes" id="UP000464374"/>
    </source>
</evidence>
<feature type="transmembrane region" description="Helical" evidence="1">
    <location>
        <begin position="12"/>
        <end position="32"/>
    </location>
</feature>
<name>A0A6P1XXY7_9SPIR</name>
<reference evidence="2 3" key="1">
    <citation type="submission" date="2020-01" db="EMBL/GenBank/DDBJ databases">
        <title>Complete genome sequence of a human oral phylogroup 1 Treponema sp. strain ATCC 700766, originally isolated from periodontitis dental plaque.</title>
        <authorList>
            <person name="Chan Y."/>
            <person name="Huo Y.-B."/>
            <person name="Yu X.-L."/>
            <person name="Zeng H."/>
            <person name="Leung W.-K."/>
            <person name="Watt R.M."/>
        </authorList>
    </citation>
    <scope>NUCLEOTIDE SEQUENCE [LARGE SCALE GENOMIC DNA]</scope>
    <source>
        <strain evidence="2 3">OMZ 804</strain>
    </source>
</reference>
<organism evidence="2 3">
    <name type="scientific">Treponema vincentii</name>
    <dbReference type="NCBI Taxonomy" id="69710"/>
    <lineage>
        <taxon>Bacteria</taxon>
        <taxon>Pseudomonadati</taxon>
        <taxon>Spirochaetota</taxon>
        <taxon>Spirochaetia</taxon>
        <taxon>Spirochaetales</taxon>
        <taxon>Treponemataceae</taxon>
        <taxon>Treponema</taxon>
    </lineage>
</organism>
<dbReference type="AlphaFoldDB" id="A0A6P1XXY7"/>
<dbReference type="Proteomes" id="UP000464374">
    <property type="component" value="Chromosome"/>
</dbReference>
<keyword evidence="1" id="KW-0812">Transmembrane</keyword>
<keyword evidence="1" id="KW-0472">Membrane</keyword>
<protein>
    <submittedName>
        <fullName evidence="2">Uncharacterized protein</fullName>
    </submittedName>
</protein>
<proteinExistence type="predicted"/>